<keyword evidence="4" id="KW-1185">Reference proteome</keyword>
<accession>A0A5J4NRZ9</accession>
<dbReference type="AlphaFoldDB" id="A0A5J4NRZ9"/>
<gene>
    <name evidence="3" type="ORF">DEA37_0006345</name>
</gene>
<dbReference type="Proteomes" id="UP000324629">
    <property type="component" value="Unassembled WGS sequence"/>
</dbReference>
<name>A0A5J4NRZ9_9TREM</name>
<feature type="coiled-coil region" evidence="1">
    <location>
        <begin position="98"/>
        <end position="132"/>
    </location>
</feature>
<feature type="region of interest" description="Disordered" evidence="2">
    <location>
        <begin position="132"/>
        <end position="153"/>
    </location>
</feature>
<protein>
    <recommendedName>
        <fullName evidence="5">IF rod domain-containing protein</fullName>
    </recommendedName>
</protein>
<evidence type="ECO:0008006" key="5">
    <source>
        <dbReference type="Google" id="ProtNLM"/>
    </source>
</evidence>
<keyword evidence="1" id="KW-0175">Coiled coil</keyword>
<evidence type="ECO:0000313" key="3">
    <source>
        <dbReference type="EMBL" id="KAA3678405.1"/>
    </source>
</evidence>
<evidence type="ECO:0000256" key="1">
    <source>
        <dbReference type="SAM" id="Coils"/>
    </source>
</evidence>
<sequence>MQKTKNELEEINNRLATYVHRVRQLKNEDDLKTLTSAIAILEQDLRSLKASYDCQLNHLTCSMRIISEEKCELEKELIARKQNDAHFLDRISLESSKNAKLLLEVSSLKTEISQQEHEIAALKMRIKHLQMDAGDGKSESEKLSEEIFDLKEK</sequence>
<dbReference type="EMBL" id="QNGE01001113">
    <property type="protein sequence ID" value="KAA3678405.1"/>
    <property type="molecule type" value="Genomic_DNA"/>
</dbReference>
<comment type="caution">
    <text evidence="3">The sequence shown here is derived from an EMBL/GenBank/DDBJ whole genome shotgun (WGS) entry which is preliminary data.</text>
</comment>
<evidence type="ECO:0000313" key="4">
    <source>
        <dbReference type="Proteomes" id="UP000324629"/>
    </source>
</evidence>
<proteinExistence type="predicted"/>
<organism evidence="3 4">
    <name type="scientific">Paragonimus westermani</name>
    <dbReference type="NCBI Taxonomy" id="34504"/>
    <lineage>
        <taxon>Eukaryota</taxon>
        <taxon>Metazoa</taxon>
        <taxon>Spiralia</taxon>
        <taxon>Lophotrochozoa</taxon>
        <taxon>Platyhelminthes</taxon>
        <taxon>Trematoda</taxon>
        <taxon>Digenea</taxon>
        <taxon>Plagiorchiida</taxon>
        <taxon>Troglotremata</taxon>
        <taxon>Troglotrematidae</taxon>
        <taxon>Paragonimus</taxon>
    </lineage>
</organism>
<evidence type="ECO:0000256" key="2">
    <source>
        <dbReference type="SAM" id="MobiDB-lite"/>
    </source>
</evidence>
<reference evidence="3 4" key="1">
    <citation type="journal article" date="2019" name="Gigascience">
        <title>Whole-genome sequence of the oriental lung fluke Paragonimus westermani.</title>
        <authorList>
            <person name="Oey H."/>
            <person name="Zakrzewski M."/>
            <person name="Narain K."/>
            <person name="Devi K.R."/>
            <person name="Agatsuma T."/>
            <person name="Nawaratna S."/>
            <person name="Gobert G.N."/>
            <person name="Jones M.K."/>
            <person name="Ragan M.A."/>
            <person name="McManus D.P."/>
            <person name="Krause L."/>
        </authorList>
    </citation>
    <scope>NUCLEOTIDE SEQUENCE [LARGE SCALE GENOMIC DNA]</scope>
    <source>
        <strain evidence="3 4">IND2009</strain>
    </source>
</reference>
<feature type="coiled-coil region" evidence="1">
    <location>
        <begin position="1"/>
        <end position="51"/>
    </location>
</feature>
<feature type="compositionally biased region" description="Basic and acidic residues" evidence="2">
    <location>
        <begin position="134"/>
        <end position="153"/>
    </location>
</feature>